<accession>B9KI29</accession>
<reference evidence="1 2" key="1">
    <citation type="journal article" date="2009" name="BMC Genomics">
        <title>Conservation in the face of diversity: multistrain analysis of an intracellular bacterium.</title>
        <authorList>
            <person name="Dark M.J."/>
            <person name="Herndon D.R."/>
            <person name="Kappmeyer L.S."/>
            <person name="Gonzales M.P."/>
            <person name="Nordeen E."/>
            <person name="Palmer G.H."/>
            <person name="Knowles D.P. Jr."/>
            <person name="Brayton K.A."/>
        </authorList>
    </citation>
    <scope>NUCLEOTIDE SEQUENCE [LARGE SCALE GENOMIC DNA]</scope>
    <source>
        <strain evidence="1 2">Florida</strain>
    </source>
</reference>
<dbReference type="HOGENOM" id="CLU_2379964_0_0_5"/>
<name>B9KI29_ANAMF</name>
<dbReference type="AlphaFoldDB" id="B9KI29"/>
<sequence>MTAQLLVLKAQKTIDLLTGIAYNTRACCARWVLLMFVMGCPATAEVAGASWVVKARQQKVQVCSCSLDAVGFWHTWVLLLGGGVSWPAAVSAGK</sequence>
<dbReference type="KEGG" id="amf:AMF_1038"/>
<evidence type="ECO:0000313" key="1">
    <source>
        <dbReference type="EMBL" id="ACM49141.1"/>
    </source>
</evidence>
<organism evidence="1 2">
    <name type="scientific">Anaplasma marginale (strain Florida)</name>
    <dbReference type="NCBI Taxonomy" id="320483"/>
    <lineage>
        <taxon>Bacteria</taxon>
        <taxon>Pseudomonadati</taxon>
        <taxon>Pseudomonadota</taxon>
        <taxon>Alphaproteobacteria</taxon>
        <taxon>Rickettsiales</taxon>
        <taxon>Anaplasmataceae</taxon>
        <taxon>Anaplasma</taxon>
    </lineage>
</organism>
<gene>
    <name evidence="1" type="ordered locus">AMF_1038</name>
</gene>
<protein>
    <submittedName>
        <fullName evidence="1">Uncharacterized protein</fullName>
    </submittedName>
</protein>
<dbReference type="Proteomes" id="UP000007307">
    <property type="component" value="Chromosome"/>
</dbReference>
<proteinExistence type="predicted"/>
<dbReference type="EMBL" id="CP001079">
    <property type="protein sequence ID" value="ACM49141.1"/>
    <property type="molecule type" value="Genomic_DNA"/>
</dbReference>
<evidence type="ECO:0000313" key="2">
    <source>
        <dbReference type="Proteomes" id="UP000007307"/>
    </source>
</evidence>
<keyword evidence="2" id="KW-1185">Reference proteome</keyword>